<organism evidence="2">
    <name type="scientific">Streptomyces sp. SID12501</name>
    <dbReference type="NCBI Taxonomy" id="2706042"/>
    <lineage>
        <taxon>Bacteria</taxon>
        <taxon>Bacillati</taxon>
        <taxon>Actinomycetota</taxon>
        <taxon>Actinomycetes</taxon>
        <taxon>Kitasatosporales</taxon>
        <taxon>Streptomycetaceae</taxon>
        <taxon>Streptomyces</taxon>
    </lineage>
</organism>
<dbReference type="AlphaFoldDB" id="A0A6B3C0N0"/>
<sequence>MGREEYWVAIARDGLLRGAGFFVTRHFVVTLVGCVRELALGGEVELTTAGGLGLGGVVDEIVEDVGLALIHVIAPARADYPTPQADRAVKGDSWWAPYRPGPHHPPLRGTVDGVLPDCRRAGADRALSVLELTVGPLQMIGADFYAGGPVERRGSGMEDAVLGVLLETECARGLRGDRRDSLAAGDIGGVIDAFDALNPHRMLGLLREGVPEGPAQEPCLRLLQPLPSGLPVPVGQCELPESVDPAQLHGVPTSTGPARRPGPIESAEPPGPTGAPEPPDVSQRPWPPDAPTSGSRRAKVEAVADVVEFGLRKLQDWAAAGIVDPRDLPPHQIALLDEVVRAAKGEEMHG</sequence>
<feature type="compositionally biased region" description="Pro residues" evidence="1">
    <location>
        <begin position="269"/>
        <end position="290"/>
    </location>
</feature>
<evidence type="ECO:0000256" key="1">
    <source>
        <dbReference type="SAM" id="MobiDB-lite"/>
    </source>
</evidence>
<feature type="region of interest" description="Disordered" evidence="1">
    <location>
        <begin position="237"/>
        <end position="298"/>
    </location>
</feature>
<gene>
    <name evidence="2" type="ORF">G3I71_30755</name>
</gene>
<proteinExistence type="predicted"/>
<comment type="caution">
    <text evidence="2">The sequence shown here is derived from an EMBL/GenBank/DDBJ whole genome shotgun (WGS) entry which is preliminary data.</text>
</comment>
<dbReference type="EMBL" id="JAAGLU010000029">
    <property type="protein sequence ID" value="NEC90084.1"/>
    <property type="molecule type" value="Genomic_DNA"/>
</dbReference>
<accession>A0A6B3C0N0</accession>
<protein>
    <submittedName>
        <fullName evidence="2">Uncharacterized protein</fullName>
    </submittedName>
</protein>
<evidence type="ECO:0000313" key="2">
    <source>
        <dbReference type="EMBL" id="NEC90084.1"/>
    </source>
</evidence>
<dbReference type="RefSeq" id="WP_164319667.1">
    <property type="nucleotide sequence ID" value="NZ_JAAGLU010000029.1"/>
</dbReference>
<name>A0A6B3C0N0_9ACTN</name>
<reference evidence="2" key="1">
    <citation type="submission" date="2020-01" db="EMBL/GenBank/DDBJ databases">
        <title>Insect and environment-associated Actinomycetes.</title>
        <authorList>
            <person name="Currrie C."/>
            <person name="Chevrette M."/>
            <person name="Carlson C."/>
            <person name="Stubbendieck R."/>
            <person name="Wendt-Pienkowski E."/>
        </authorList>
    </citation>
    <scope>NUCLEOTIDE SEQUENCE</scope>
    <source>
        <strain evidence="2">SID12501</strain>
    </source>
</reference>